<dbReference type="AlphaFoldDB" id="A0A081FWN2"/>
<evidence type="ECO:0000313" key="3">
    <source>
        <dbReference type="Proteomes" id="UP000028252"/>
    </source>
</evidence>
<accession>A0A081FWN2</accession>
<dbReference type="PATRIC" id="fig|1232683.4.peg.2858"/>
<keyword evidence="3" id="KW-1185">Reference proteome</keyword>
<evidence type="ECO:0000313" key="2">
    <source>
        <dbReference type="EMBL" id="KEA62937.1"/>
    </source>
</evidence>
<evidence type="ECO:0000259" key="1">
    <source>
        <dbReference type="Pfam" id="PF06568"/>
    </source>
</evidence>
<organism evidence="2 3">
    <name type="scientific">Marinobacterium lacunae</name>
    <dbReference type="NCBI Taxonomy" id="1232683"/>
    <lineage>
        <taxon>Bacteria</taxon>
        <taxon>Pseudomonadati</taxon>
        <taxon>Pseudomonadota</taxon>
        <taxon>Gammaproteobacteria</taxon>
        <taxon>Oceanospirillales</taxon>
        <taxon>Oceanospirillaceae</taxon>
        <taxon>Marinobacterium</taxon>
    </lineage>
</organism>
<protein>
    <recommendedName>
        <fullName evidence="1">YjiS-like domain-containing protein</fullName>
    </recommendedName>
</protein>
<dbReference type="InterPro" id="IPR009506">
    <property type="entry name" value="YjiS-like"/>
</dbReference>
<dbReference type="eggNOG" id="ENOG5033NPI">
    <property type="taxonomic scope" value="Bacteria"/>
</dbReference>
<sequence length="100" mass="11472">MSTYDLYLRGDSKIRLLDVKSLFKAFDAEHPVVVLGRALSARLTERKYRKTLSSLLKYDDHVLDDIGMTRGELLMALELPLSTSAKMALSQWREERRITG</sequence>
<reference evidence="2 3" key="1">
    <citation type="submission" date="2014-04" db="EMBL/GenBank/DDBJ databases">
        <title>Marinobacterium kochiensis sp. nov., isolated from sediment sample collected from Kochi backwaters in Kerala, India.</title>
        <authorList>
            <person name="Singh A."/>
            <person name="Pinnaka A.K."/>
        </authorList>
    </citation>
    <scope>NUCLEOTIDE SEQUENCE [LARGE SCALE GENOMIC DNA]</scope>
    <source>
        <strain evidence="2 3">AK27</strain>
    </source>
</reference>
<gene>
    <name evidence="2" type="ORF">ADIMK_2907</name>
</gene>
<dbReference type="RefSeq" id="WP_036189761.1">
    <property type="nucleotide sequence ID" value="NZ_JMQN01000043.1"/>
</dbReference>
<name>A0A081FWN2_9GAMM</name>
<proteinExistence type="predicted"/>
<comment type="caution">
    <text evidence="2">The sequence shown here is derived from an EMBL/GenBank/DDBJ whole genome shotgun (WGS) entry which is preliminary data.</text>
</comment>
<dbReference type="Pfam" id="PF06568">
    <property type="entry name" value="YjiS-like"/>
    <property type="match status" value="1"/>
</dbReference>
<dbReference type="EMBL" id="JMQN01000043">
    <property type="protein sequence ID" value="KEA62937.1"/>
    <property type="molecule type" value="Genomic_DNA"/>
</dbReference>
<dbReference type="Proteomes" id="UP000028252">
    <property type="component" value="Unassembled WGS sequence"/>
</dbReference>
<feature type="domain" description="YjiS-like" evidence="1">
    <location>
        <begin position="46"/>
        <end position="73"/>
    </location>
</feature>
<dbReference type="OrthoDB" id="6173366at2"/>